<evidence type="ECO:0000256" key="1">
    <source>
        <dbReference type="SAM" id="SignalP"/>
    </source>
</evidence>
<sequence length="636" mass="70418">MKLKLDKALSLVAISVLSAIGSAHAAPVYEIVNLDEATYDLRGTLDGTRNGYAMGVDANGQLIGISKGKKKLDVDDVDDGIVDVEDGIAPEELISYSIYKAIEANNFTFTASANPESAEPWTPEFYSIAGTTAPGSTDDEGEVIINSIDTYFYGINSNGIKVGSFTAPEKKEEYVGTIEDQDFWFYREFELRGVAVNDNISPAAELQLVPPYTTFSREEEEDKPAATVELGGWSAAAAVNEANIATGYGSTALASFSEKYVNSCIDDYDPEAENPIPVDICIQANQYPINSRRNIQYQTRALVWDLNQFDANGDPLVTELPLGLTPPENSTLVYTAQGLGLNADAVVVGRSHVFRDGKTDRLYQDAAFWKKNTNGEYEYNWVDFDDKDIYASIGYDINDSGLMVGKYSKYIGGYPRTKFFIYDTNNPTELPITPEDFREGLSDLSSNPKDINNQGLVVGSIEVTYDKEKPRPKAGFLYNHNDKEFVNLNDTLVCESKGYVASEENGWERNKVTIIDGTGEELTYSSDIYVVEANSINEDGTIGGTAFIRKPRYQFDSNGNLILDEETKLPLFELDGNGDPVTSYLPRMVVLKPTAGEACDFTDVPEEKPYERKGAASFVWLFALPLLWLRRRKYSF</sequence>
<dbReference type="Pfam" id="PF11949">
    <property type="entry name" value="DUF3466"/>
    <property type="match status" value="1"/>
</dbReference>
<proteinExistence type="predicted"/>
<dbReference type="Proteomes" id="UP000502608">
    <property type="component" value="Chromosome"/>
</dbReference>
<feature type="signal peptide" evidence="1">
    <location>
        <begin position="1"/>
        <end position="25"/>
    </location>
</feature>
<dbReference type="KEGG" id="saes:HBH39_11220"/>
<gene>
    <name evidence="2" type="ORF">HBH39_11220</name>
</gene>
<dbReference type="EMBL" id="CP050313">
    <property type="protein sequence ID" value="QIR14982.1"/>
    <property type="molecule type" value="Genomic_DNA"/>
</dbReference>
<reference evidence="2 3" key="1">
    <citation type="submission" date="2020-03" db="EMBL/GenBank/DDBJ databases">
        <title>Complete genome sequence of Shewanella sp.</title>
        <authorList>
            <person name="Kim Y.-S."/>
            <person name="Kim S.-J."/>
            <person name="Jung H.-K."/>
            <person name="Kim K.-H."/>
        </authorList>
    </citation>
    <scope>NUCLEOTIDE SEQUENCE [LARGE SCALE GENOMIC DNA]</scope>
    <source>
        <strain evidence="2 3">PN3F2</strain>
    </source>
</reference>
<protein>
    <submittedName>
        <fullName evidence="2">DUF3466 family protein</fullName>
    </submittedName>
</protein>
<dbReference type="InterPro" id="IPR022562">
    <property type="entry name" value="DUF3466"/>
</dbReference>
<evidence type="ECO:0000313" key="2">
    <source>
        <dbReference type="EMBL" id="QIR14982.1"/>
    </source>
</evidence>
<name>A0A6G9QKJ5_9GAMM</name>
<accession>A0A6G9QKJ5</accession>
<dbReference type="AlphaFoldDB" id="A0A6G9QKJ5"/>
<keyword evidence="1" id="KW-0732">Signal</keyword>
<feature type="chain" id="PRO_5026079463" evidence="1">
    <location>
        <begin position="26"/>
        <end position="636"/>
    </location>
</feature>
<dbReference type="RefSeq" id="WP_167678294.1">
    <property type="nucleotide sequence ID" value="NZ_CP050313.1"/>
</dbReference>
<evidence type="ECO:0000313" key="3">
    <source>
        <dbReference type="Proteomes" id="UP000502608"/>
    </source>
</evidence>
<keyword evidence="3" id="KW-1185">Reference proteome</keyword>
<organism evidence="2 3">
    <name type="scientific">Shewanella aestuarii</name>
    <dbReference type="NCBI Taxonomy" id="1028752"/>
    <lineage>
        <taxon>Bacteria</taxon>
        <taxon>Pseudomonadati</taxon>
        <taxon>Pseudomonadota</taxon>
        <taxon>Gammaproteobacteria</taxon>
        <taxon>Alteromonadales</taxon>
        <taxon>Shewanellaceae</taxon>
        <taxon>Shewanella</taxon>
    </lineage>
</organism>